<dbReference type="AlphaFoldDB" id="A0AAV6XTL7"/>
<sequence length="172" mass="20581">MENQNKRNKGMMSIAPCGKSTSNISQSNEKRSSARWDDFSSVKFIELCEDEIGKDNRPNSHFNINGWKNIVKRFNEMTGKNYDYKQLRIHWDVMKKDWILFKKLMNKERGVDWNAVKNSLDALDEWWESKLKENGDYGKFRNKNLTLIWFRYDRLFSDIAATRKEQGHQPKY</sequence>
<gene>
    <name evidence="3" type="ORF">BUALT_Bualt05G0089500</name>
</gene>
<accession>A0AAV6XTL7</accession>
<dbReference type="PANTHER" id="PTHR31704:SF37">
    <property type="entry name" value="HEAT SHOCK PROTEIN"/>
    <property type="match status" value="1"/>
</dbReference>
<dbReference type="PANTHER" id="PTHR31704">
    <property type="entry name" value="MYB/SANT-LIKE DNA-BINDING DOMAIN PROTEIN-RELATED"/>
    <property type="match status" value="1"/>
</dbReference>
<evidence type="ECO:0000313" key="4">
    <source>
        <dbReference type="Proteomes" id="UP000826271"/>
    </source>
</evidence>
<feature type="region of interest" description="Disordered" evidence="1">
    <location>
        <begin position="1"/>
        <end position="32"/>
    </location>
</feature>
<proteinExistence type="predicted"/>
<dbReference type="Proteomes" id="UP000826271">
    <property type="component" value="Unassembled WGS sequence"/>
</dbReference>
<reference evidence="3" key="1">
    <citation type="submission" date="2019-10" db="EMBL/GenBank/DDBJ databases">
        <authorList>
            <person name="Zhang R."/>
            <person name="Pan Y."/>
            <person name="Wang J."/>
            <person name="Ma R."/>
            <person name="Yu S."/>
        </authorList>
    </citation>
    <scope>NUCLEOTIDE SEQUENCE</scope>
    <source>
        <strain evidence="3">LA-IB0</strain>
        <tissue evidence="3">Leaf</tissue>
    </source>
</reference>
<protein>
    <recommendedName>
        <fullName evidence="2">Myb/SANT-like domain-containing protein</fullName>
    </recommendedName>
</protein>
<organism evidence="3 4">
    <name type="scientific">Buddleja alternifolia</name>
    <dbReference type="NCBI Taxonomy" id="168488"/>
    <lineage>
        <taxon>Eukaryota</taxon>
        <taxon>Viridiplantae</taxon>
        <taxon>Streptophyta</taxon>
        <taxon>Embryophyta</taxon>
        <taxon>Tracheophyta</taxon>
        <taxon>Spermatophyta</taxon>
        <taxon>Magnoliopsida</taxon>
        <taxon>eudicotyledons</taxon>
        <taxon>Gunneridae</taxon>
        <taxon>Pentapetalae</taxon>
        <taxon>asterids</taxon>
        <taxon>lamiids</taxon>
        <taxon>Lamiales</taxon>
        <taxon>Scrophulariaceae</taxon>
        <taxon>Buddlejeae</taxon>
        <taxon>Buddleja</taxon>
    </lineage>
</organism>
<comment type="caution">
    <text evidence="3">The sequence shown here is derived from an EMBL/GenBank/DDBJ whole genome shotgun (WGS) entry which is preliminary data.</text>
</comment>
<dbReference type="InterPro" id="IPR024752">
    <property type="entry name" value="Myb/SANT-like_dom"/>
</dbReference>
<evidence type="ECO:0000313" key="3">
    <source>
        <dbReference type="EMBL" id="KAG8382555.1"/>
    </source>
</evidence>
<keyword evidence="4" id="KW-1185">Reference proteome</keyword>
<feature type="domain" description="Myb/SANT-like" evidence="2">
    <location>
        <begin position="36"/>
        <end position="128"/>
    </location>
</feature>
<evidence type="ECO:0000259" key="2">
    <source>
        <dbReference type="Pfam" id="PF12776"/>
    </source>
</evidence>
<dbReference type="Pfam" id="PF12776">
    <property type="entry name" value="Myb_DNA-bind_3"/>
    <property type="match status" value="1"/>
</dbReference>
<name>A0AAV6XTL7_9LAMI</name>
<dbReference type="EMBL" id="WHWC01000005">
    <property type="protein sequence ID" value="KAG8382555.1"/>
    <property type="molecule type" value="Genomic_DNA"/>
</dbReference>
<evidence type="ECO:0000256" key="1">
    <source>
        <dbReference type="SAM" id="MobiDB-lite"/>
    </source>
</evidence>